<dbReference type="PANTHER" id="PTHR43678">
    <property type="entry name" value="PUTATIVE (AFU_ORTHOLOGUE AFUA_2G00640)-RELATED"/>
    <property type="match status" value="1"/>
</dbReference>
<dbReference type="Pfam" id="PF18998">
    <property type="entry name" value="Flg_new_2"/>
    <property type="match status" value="1"/>
</dbReference>
<feature type="domain" description="F5/8 type C" evidence="7">
    <location>
        <begin position="34"/>
        <end position="166"/>
    </location>
</feature>
<keyword evidence="3 8" id="KW-0326">Glycosidase</keyword>
<comment type="similarity">
    <text evidence="1">Belongs to the glycosyl hydrolase 20 family.</text>
</comment>
<accession>A0A6N2U3U7</accession>
<dbReference type="SUPFAM" id="SSF49785">
    <property type="entry name" value="Galactose-binding domain-like"/>
    <property type="match status" value="3"/>
</dbReference>
<dbReference type="Gene3D" id="1.20.1270.70">
    <property type="entry name" value="Designed single chain three-helix bundle"/>
    <property type="match status" value="3"/>
</dbReference>
<dbReference type="PRINTS" id="PR00738">
    <property type="entry name" value="GLHYDRLASE20"/>
</dbReference>
<feature type="domain" description="F5/8 type C" evidence="7">
    <location>
        <begin position="183"/>
        <end position="304"/>
    </location>
</feature>
<dbReference type="GO" id="GO:0004563">
    <property type="term" value="F:beta-N-acetylhexosaminidase activity"/>
    <property type="evidence" value="ECO:0007669"/>
    <property type="project" value="InterPro"/>
</dbReference>
<dbReference type="InterPro" id="IPR025705">
    <property type="entry name" value="Beta_hexosaminidase_sua/sub"/>
</dbReference>
<dbReference type="InterPro" id="IPR015882">
    <property type="entry name" value="HEX_bac_N"/>
</dbReference>
<feature type="signal peptide" evidence="6">
    <location>
        <begin position="1"/>
        <end position="32"/>
    </location>
</feature>
<sequence>MKKKGTWMRASAGALSAAMVLGSVTVAPAVKAENVEEKAGYEVNYALNSKVTASNQELANQWGPEKAVDGIVNRDAEKPEQSRWSTAQSTTQEARTLTLDLGAVKTFSQFVIEWERTNITNFKISVSDTEDGTYKDVYVKEDGKNITSLTSRINLEKAATGRFVRLTVNGYTLNPGNWQSVSLYEFKVLGEAENLSEGATVAADGYEDNLEKFQPSKVVDGDDTTRWASPAKLGQHWISLDYGKEISIQSFKIHWERTNATKYRLEKSSDGTNWEPVVSFEKKPDSYQQIINLDEPINTQHVRLFIEEFDPKGAPENGAEVTWNTVGIWEFETYAGKLEEPENTQDPQEVADNLELPESIEGDSKKFTMPEVPEGFEISFVGADYEQILDRDLTVYQPLVTQQIKMNFNVKAEGKDGKAVDSKEYTMTVTGKYEQEEGDNAKPAVIPELAEWKGAKGGEFAVKDGSRIVVANKDKAALQRAATEFQKDYKDLFGKDLEIVYADSANAGDFFFTLVEAGTGLKEEGYNLKIGDSVTVEAETSTGAYWATRSILQILKQTDGTIAKGEARDYPKYEVRGFMLDVGRRPFSKKIVNEVAKTMAWYKMNDLQLHLNDNYIFLEDYTTAGEDPMTAYEGFRLESDIKADGNLNKADLTSDDMYWTKDEMRQMIQDYREIGMDIVPEFDTPAHSLAFTKVRPDLKMGGNGRENDHFNLATPSGGDASETPYAKSLEFVEGLWDEYLEGENPVFDEETIVNIGTDEYSETYKEQFRQFTDDLLAHVQEKGNQVRLWGSLTARKGQTDVRSEDVQMNIWNDGWANPKEMYKEGYDLIDMNDGTVYIVPAAGYYGDYLNKQHLYSNYDPAKRMGVPVGSEQTLGGAYAIWNDMVDKKANGLSEMEIYDRFNDAAPFYASSLWGDEEKTYAEATEVSEAVGEAPRTNAYDKVDSKGDTIVSYDFDEGLNDESGNGYDAKDAVNAKVEDKAFVLNGKESYVSTPLDRVGPGKELSFDITMKKPGMPGEILFEADAEYGTYDIRIMEDGTLGFTREGYDYSFGYKLPVNQKVSLTIRTDGDVTSLIADGKKYTATGSYTYEGDLKASNISRASLSLPTERIGSKTNAVNAVIDNIVLTSKVVKEDLTEGAIDSKDFTVTADNENSDGKITNAFDNNISTIWHTQWSPNKKPLPAVITIDMKKNYDINGFYYMPRQTGNNGYILEYTLEYQDASGNWQKAVDKGTWASNGSEKNVRFKPINTSKLRLTVTKGQNDFGSAAEFKVLGGTEDLTKVPLRISTYVEGRGTAEVSKEQIIKGEEVTFTAKADKGNKFVGWYDIFGNEVSKEASYKVTPEDNLTLVAKFEESDTPVDPDGVNKGSLKKLYDDCVAADRDEKEYTPGTWKAYADAMDAAKAVIDDKEATEEQVKKAHADLQKALFELRLIPNKDKLEDLIKEAEKMDLSGYTSESVKVFEDALAQAKVVMEDPEADQDAVDAAEGQLAAAVEQLEKADKPVVPSEVDKSALEKYYNECVSYYKEADYTADSWKVYKEALTNAKTVLDDEDATAEEIKAATEKLAKAAKDLAKKEENKKPSTPSAGGSDESGKKPVTGDSTAAPMMMVLAAAASVIAGKEILKKKKTDE</sequence>
<dbReference type="SUPFAM" id="SSF55545">
    <property type="entry name" value="beta-N-acetylhexosaminidase-like domain"/>
    <property type="match status" value="1"/>
</dbReference>
<name>A0A6N2U3U7_9FIRM</name>
<dbReference type="InterPro" id="IPR052764">
    <property type="entry name" value="GH20_Enzymes"/>
</dbReference>
<dbReference type="Pfam" id="PF00754">
    <property type="entry name" value="F5_F8_type_C"/>
    <property type="match status" value="3"/>
</dbReference>
<dbReference type="InterPro" id="IPR000421">
    <property type="entry name" value="FA58C"/>
</dbReference>
<dbReference type="Gene3D" id="3.20.20.80">
    <property type="entry name" value="Glycosidases"/>
    <property type="match status" value="1"/>
</dbReference>
<evidence type="ECO:0000256" key="4">
    <source>
        <dbReference type="PIRSR" id="PIRSR625705-1"/>
    </source>
</evidence>
<keyword evidence="2 8" id="KW-0378">Hydrolase</keyword>
<evidence type="ECO:0000256" key="5">
    <source>
        <dbReference type="SAM" id="MobiDB-lite"/>
    </source>
</evidence>
<dbReference type="PANTHER" id="PTHR43678:SF1">
    <property type="entry name" value="BETA-N-ACETYLHEXOSAMINIDASE"/>
    <property type="match status" value="1"/>
</dbReference>
<evidence type="ECO:0000313" key="8">
    <source>
        <dbReference type="EMBL" id="VYT12660.1"/>
    </source>
</evidence>
<dbReference type="InterPro" id="IPR029018">
    <property type="entry name" value="Hex-like_dom2"/>
</dbReference>
<dbReference type="InterPro" id="IPR013320">
    <property type="entry name" value="ConA-like_dom_sf"/>
</dbReference>
<dbReference type="Gene3D" id="3.30.379.10">
    <property type="entry name" value="Chitobiase/beta-hexosaminidase domain 2-like"/>
    <property type="match status" value="1"/>
</dbReference>
<evidence type="ECO:0000256" key="2">
    <source>
        <dbReference type="ARBA" id="ARBA00022801"/>
    </source>
</evidence>
<dbReference type="InterPro" id="IPR008979">
    <property type="entry name" value="Galactose-bd-like_sf"/>
</dbReference>
<evidence type="ECO:0000256" key="1">
    <source>
        <dbReference type="ARBA" id="ARBA00006285"/>
    </source>
</evidence>
<feature type="region of interest" description="Disordered" evidence="5">
    <location>
        <begin position="1568"/>
        <end position="1600"/>
    </location>
</feature>
<dbReference type="InterPro" id="IPR015883">
    <property type="entry name" value="Glyco_hydro_20_cat"/>
</dbReference>
<keyword evidence="6" id="KW-0732">Signal</keyword>
<dbReference type="PROSITE" id="PS50022">
    <property type="entry name" value="FA58C_3"/>
    <property type="match status" value="3"/>
</dbReference>
<dbReference type="SUPFAM" id="SSF51445">
    <property type="entry name" value="(Trans)glycosidases"/>
    <property type="match status" value="1"/>
</dbReference>
<evidence type="ECO:0000256" key="3">
    <source>
        <dbReference type="ARBA" id="ARBA00023295"/>
    </source>
</evidence>
<evidence type="ECO:0000259" key="7">
    <source>
        <dbReference type="PROSITE" id="PS50022"/>
    </source>
</evidence>
<evidence type="ECO:0000256" key="6">
    <source>
        <dbReference type="SAM" id="SignalP"/>
    </source>
</evidence>
<proteinExistence type="inferred from homology"/>
<feature type="chain" id="PRO_5026790494" evidence="6">
    <location>
        <begin position="33"/>
        <end position="1629"/>
    </location>
</feature>
<gene>
    <name evidence="8" type="primary">hypBA2_4</name>
    <name evidence="8" type="ORF">CNLFYP112_01910</name>
</gene>
<dbReference type="InterPro" id="IPR017853">
    <property type="entry name" value="GH"/>
</dbReference>
<dbReference type="Pfam" id="PF00728">
    <property type="entry name" value="Glyco_hydro_20"/>
    <property type="match status" value="1"/>
</dbReference>
<dbReference type="GO" id="GO:0005975">
    <property type="term" value="P:carbohydrate metabolic process"/>
    <property type="evidence" value="ECO:0007669"/>
    <property type="project" value="InterPro"/>
</dbReference>
<dbReference type="Pfam" id="PF02838">
    <property type="entry name" value="Glyco_hydro_20b"/>
    <property type="match status" value="1"/>
</dbReference>
<dbReference type="Pfam" id="PF07554">
    <property type="entry name" value="FIVAR"/>
    <property type="match status" value="3"/>
</dbReference>
<feature type="active site" description="Proton donor" evidence="4">
    <location>
        <position position="759"/>
    </location>
</feature>
<dbReference type="SUPFAM" id="SSF49899">
    <property type="entry name" value="Concanavalin A-like lectins/glucanases"/>
    <property type="match status" value="1"/>
</dbReference>
<reference evidence="8" key="1">
    <citation type="submission" date="2019-11" db="EMBL/GenBank/DDBJ databases">
        <authorList>
            <person name="Feng L."/>
        </authorList>
    </citation>
    <scope>NUCLEOTIDE SEQUENCE</scope>
    <source>
        <strain evidence="8">CnexileLFYP112</strain>
    </source>
</reference>
<dbReference type="InterPro" id="IPR044060">
    <property type="entry name" value="Bacterial_rp_domain"/>
</dbReference>
<dbReference type="CDD" id="cd06564">
    <property type="entry name" value="GH20_DspB_LnbB-like"/>
    <property type="match status" value="1"/>
</dbReference>
<protein>
    <submittedName>
        <fullName evidence="8">Beta-L-arabinobiosidase</fullName>
        <ecNumber evidence="8">3.2.1.187</ecNumber>
    </submittedName>
</protein>
<organism evidence="8">
    <name type="scientific">[Clostridium] nexile</name>
    <dbReference type="NCBI Taxonomy" id="29361"/>
    <lineage>
        <taxon>Bacteria</taxon>
        <taxon>Bacillati</taxon>
        <taxon>Bacillota</taxon>
        <taxon>Clostridia</taxon>
        <taxon>Lachnospirales</taxon>
        <taxon>Lachnospiraceae</taxon>
        <taxon>Tyzzerella</taxon>
    </lineage>
</organism>
<dbReference type="EMBL" id="CACRTG010000013">
    <property type="protein sequence ID" value="VYT12660.1"/>
    <property type="molecule type" value="Genomic_DNA"/>
</dbReference>
<feature type="domain" description="F5/8 type C" evidence="7">
    <location>
        <begin position="1127"/>
        <end position="1274"/>
    </location>
</feature>
<dbReference type="Gene3D" id="2.60.120.260">
    <property type="entry name" value="Galactose-binding domain-like"/>
    <property type="match status" value="3"/>
</dbReference>
<feature type="compositionally biased region" description="Basic and acidic residues" evidence="5">
    <location>
        <begin position="1568"/>
        <end position="1579"/>
    </location>
</feature>
<dbReference type="EC" id="3.2.1.187" evidence="8"/>